<evidence type="ECO:0000313" key="3">
    <source>
        <dbReference type="EMBL" id="MBR7630296.1"/>
    </source>
</evidence>
<dbReference type="Pfam" id="PF13438">
    <property type="entry name" value="DUF4113"/>
    <property type="match status" value="1"/>
</dbReference>
<name>A0ABS5GT26_9GAMM</name>
<accession>A0ABS5GT26</accession>
<comment type="caution">
    <text evidence="3">The sequence shown here is derived from an EMBL/GenBank/DDBJ whole genome shotgun (WGS) entry which is preliminary data.</text>
</comment>
<dbReference type="EMBL" id="JAGRZL010000043">
    <property type="protein sequence ID" value="MBR7630296.1"/>
    <property type="molecule type" value="Genomic_DNA"/>
</dbReference>
<feature type="domain" description="DUF4113" evidence="2">
    <location>
        <begin position="27"/>
        <end position="75"/>
    </location>
</feature>
<keyword evidence="4" id="KW-1185">Reference proteome</keyword>
<reference evidence="3 4" key="1">
    <citation type="submission" date="2021-04" db="EMBL/GenBank/DDBJ databases">
        <title>Draft Genome of Aeromonas popoffii ID682, isolated from a natural water source in Idaho.</title>
        <authorList>
            <person name="Testerman T."/>
            <person name="Graf J."/>
        </authorList>
    </citation>
    <scope>NUCLEOTIDE SEQUENCE [LARGE SCALE GENOMIC DNA]</scope>
    <source>
        <strain evidence="3 4">ID682</strain>
    </source>
</reference>
<gene>
    <name evidence="3" type="ORF">KAT72_15035</name>
</gene>
<sequence>MLAGFTPNNIPQGDLFAREPQGPRSNALMQVIDNINQGGLGRVYFGARGSDASEWMMKREQLSPRYTTSITEIPTLST</sequence>
<protein>
    <submittedName>
        <fullName evidence="3">DUF4113 domain-containing protein</fullName>
    </submittedName>
</protein>
<feature type="compositionally biased region" description="Polar residues" evidence="1">
    <location>
        <begin position="1"/>
        <end position="11"/>
    </location>
</feature>
<dbReference type="InterPro" id="IPR025188">
    <property type="entry name" value="DUF4113"/>
</dbReference>
<dbReference type="RefSeq" id="WP_212514068.1">
    <property type="nucleotide sequence ID" value="NZ_CAWQDX010000067.1"/>
</dbReference>
<evidence type="ECO:0000313" key="4">
    <source>
        <dbReference type="Proteomes" id="UP000675653"/>
    </source>
</evidence>
<proteinExistence type="predicted"/>
<feature type="region of interest" description="Disordered" evidence="1">
    <location>
        <begin position="1"/>
        <end position="21"/>
    </location>
</feature>
<evidence type="ECO:0000256" key="1">
    <source>
        <dbReference type="SAM" id="MobiDB-lite"/>
    </source>
</evidence>
<evidence type="ECO:0000259" key="2">
    <source>
        <dbReference type="Pfam" id="PF13438"/>
    </source>
</evidence>
<organism evidence="3 4">
    <name type="scientific">Aeromonas popoffii</name>
    <dbReference type="NCBI Taxonomy" id="70856"/>
    <lineage>
        <taxon>Bacteria</taxon>
        <taxon>Pseudomonadati</taxon>
        <taxon>Pseudomonadota</taxon>
        <taxon>Gammaproteobacteria</taxon>
        <taxon>Aeromonadales</taxon>
        <taxon>Aeromonadaceae</taxon>
        <taxon>Aeromonas</taxon>
    </lineage>
</organism>
<dbReference type="Proteomes" id="UP000675653">
    <property type="component" value="Unassembled WGS sequence"/>
</dbReference>